<dbReference type="AlphaFoldDB" id="A0A9C7UUD5"/>
<keyword evidence="3" id="KW-1185">Reference proteome</keyword>
<organism evidence="2 3">
    <name type="scientific">Galdieria partita</name>
    <dbReference type="NCBI Taxonomy" id="83374"/>
    <lineage>
        <taxon>Eukaryota</taxon>
        <taxon>Rhodophyta</taxon>
        <taxon>Bangiophyceae</taxon>
        <taxon>Galdieriales</taxon>
        <taxon>Galdieriaceae</taxon>
        <taxon>Galdieria</taxon>
    </lineage>
</organism>
<proteinExistence type="predicted"/>
<keyword evidence="1" id="KW-0732">Signal</keyword>
<dbReference type="OrthoDB" id="10410049at2759"/>
<name>A0A9C7UUD5_9RHOD</name>
<reference evidence="2" key="1">
    <citation type="journal article" date="2022" name="Proc. Natl. Acad. Sci. U.S.A.">
        <title>Life cycle and functional genomics of the unicellular red alga Galdieria for elucidating algal and plant evolution and industrial use.</title>
        <authorList>
            <person name="Hirooka S."/>
            <person name="Itabashi T."/>
            <person name="Ichinose T.M."/>
            <person name="Onuma R."/>
            <person name="Fujiwara T."/>
            <person name="Yamashita S."/>
            <person name="Jong L.W."/>
            <person name="Tomita R."/>
            <person name="Iwane A.H."/>
            <person name="Miyagishima S.Y."/>
        </authorList>
    </citation>
    <scope>NUCLEOTIDE SEQUENCE</scope>
    <source>
        <strain evidence="2">NBRC 102759</strain>
    </source>
</reference>
<evidence type="ECO:0000256" key="1">
    <source>
        <dbReference type="SAM" id="SignalP"/>
    </source>
</evidence>
<dbReference type="EMBL" id="BQMJ01000075">
    <property type="protein sequence ID" value="GJQ15836.1"/>
    <property type="molecule type" value="Genomic_DNA"/>
</dbReference>
<evidence type="ECO:0000313" key="2">
    <source>
        <dbReference type="EMBL" id="GJQ15836.1"/>
    </source>
</evidence>
<comment type="caution">
    <text evidence="2">The sequence shown here is derived from an EMBL/GenBank/DDBJ whole genome shotgun (WGS) entry which is preliminary data.</text>
</comment>
<gene>
    <name evidence="2" type="ORF">GpartN1_g7627.t1</name>
</gene>
<feature type="chain" id="PRO_5038984414" evidence="1">
    <location>
        <begin position="23"/>
        <end position="127"/>
    </location>
</feature>
<evidence type="ECO:0000313" key="3">
    <source>
        <dbReference type="Proteomes" id="UP001061958"/>
    </source>
</evidence>
<accession>A0A9C7UUD5</accession>
<sequence>MKLLELATVFCFVVLITGPSHSIPIYEDAFSYSQTYGDAEASGYAEVIPTSTKVPELQAASFAESTNGGRAHQVDFAEYSQGYPFPISQPQNFYLPYQPFPFQPQFNQYPVYQPGYQPNYEFEALDL</sequence>
<reference evidence="2" key="2">
    <citation type="submission" date="2022-01" db="EMBL/GenBank/DDBJ databases">
        <authorList>
            <person name="Hirooka S."/>
            <person name="Miyagishima S.Y."/>
        </authorList>
    </citation>
    <scope>NUCLEOTIDE SEQUENCE</scope>
    <source>
        <strain evidence="2">NBRC 102759</strain>
    </source>
</reference>
<feature type="signal peptide" evidence="1">
    <location>
        <begin position="1"/>
        <end position="22"/>
    </location>
</feature>
<protein>
    <submittedName>
        <fullName evidence="2">Uncharacterized protein</fullName>
    </submittedName>
</protein>
<dbReference type="Proteomes" id="UP001061958">
    <property type="component" value="Unassembled WGS sequence"/>
</dbReference>